<proteinExistence type="predicted"/>
<comment type="caution">
    <text evidence="1">The sequence shown here is derived from an EMBL/GenBank/DDBJ whole genome shotgun (WGS) entry which is preliminary data.</text>
</comment>
<protein>
    <submittedName>
        <fullName evidence="1">Uncharacterized protein</fullName>
    </submittedName>
</protein>
<dbReference type="AlphaFoldDB" id="A0A939LSS6"/>
<organism evidence="1 2">
    <name type="scientific">Actinotalea soli</name>
    <dbReference type="NCBI Taxonomy" id="2819234"/>
    <lineage>
        <taxon>Bacteria</taxon>
        <taxon>Bacillati</taxon>
        <taxon>Actinomycetota</taxon>
        <taxon>Actinomycetes</taxon>
        <taxon>Micrococcales</taxon>
        <taxon>Cellulomonadaceae</taxon>
        <taxon>Actinotalea</taxon>
    </lineage>
</organism>
<dbReference type="RefSeq" id="WP_208057169.1">
    <property type="nucleotide sequence ID" value="NZ_JAGEMK010000023.1"/>
</dbReference>
<accession>A0A939LSS6</accession>
<dbReference type="Proteomes" id="UP000664209">
    <property type="component" value="Unassembled WGS sequence"/>
</dbReference>
<dbReference type="EMBL" id="JAGEMK010000023">
    <property type="protein sequence ID" value="MBO1753479.1"/>
    <property type="molecule type" value="Genomic_DNA"/>
</dbReference>
<evidence type="ECO:0000313" key="1">
    <source>
        <dbReference type="EMBL" id="MBO1753479.1"/>
    </source>
</evidence>
<gene>
    <name evidence="1" type="ORF">J4G33_16880</name>
</gene>
<name>A0A939LSS6_9CELL</name>
<reference evidence="1" key="1">
    <citation type="submission" date="2021-03" db="EMBL/GenBank/DDBJ databases">
        <title>Actinotalea soli sp. nov., isolated from soil.</title>
        <authorList>
            <person name="Ping W."/>
            <person name="Zhang J."/>
        </authorList>
    </citation>
    <scope>NUCLEOTIDE SEQUENCE</scope>
    <source>
        <strain evidence="1">BY-33</strain>
    </source>
</reference>
<keyword evidence="2" id="KW-1185">Reference proteome</keyword>
<sequence>MTAPTSYNPLLIFLFSGTLIISGALLSNGEAVVDTNGDKIHTGSIHDVTYRIRPGPGIGFRGGLGRSPIKGDKCQKYIYEGPETFPGEPIQFDT</sequence>
<feature type="non-terminal residue" evidence="1">
    <location>
        <position position="94"/>
    </location>
</feature>
<evidence type="ECO:0000313" key="2">
    <source>
        <dbReference type="Proteomes" id="UP000664209"/>
    </source>
</evidence>